<evidence type="ECO:0000313" key="3">
    <source>
        <dbReference type="EMBL" id="PMD66560.1"/>
    </source>
</evidence>
<evidence type="ECO:0000256" key="2">
    <source>
        <dbReference type="SAM" id="Phobius"/>
    </source>
</evidence>
<reference evidence="3 4" key="1">
    <citation type="submission" date="2016-04" db="EMBL/GenBank/DDBJ databases">
        <title>A degradative enzymes factory behind the ericoid mycorrhizal symbiosis.</title>
        <authorList>
            <consortium name="DOE Joint Genome Institute"/>
            <person name="Martino E."/>
            <person name="Morin E."/>
            <person name="Grelet G."/>
            <person name="Kuo A."/>
            <person name="Kohler A."/>
            <person name="Daghino S."/>
            <person name="Barry K."/>
            <person name="Choi C."/>
            <person name="Cichocki N."/>
            <person name="Clum A."/>
            <person name="Copeland A."/>
            <person name="Hainaut M."/>
            <person name="Haridas S."/>
            <person name="Labutti K."/>
            <person name="Lindquist E."/>
            <person name="Lipzen A."/>
            <person name="Khouja H.-R."/>
            <person name="Murat C."/>
            <person name="Ohm R."/>
            <person name="Olson A."/>
            <person name="Spatafora J."/>
            <person name="Veneault-Fourrey C."/>
            <person name="Henrissat B."/>
            <person name="Grigoriev I."/>
            <person name="Martin F."/>
            <person name="Perotto S."/>
        </authorList>
    </citation>
    <scope>NUCLEOTIDE SEQUENCE [LARGE SCALE GENOMIC DNA]</scope>
    <source>
        <strain evidence="3 4">E</strain>
    </source>
</reference>
<gene>
    <name evidence="3" type="ORF">K444DRAFT_121003</name>
</gene>
<dbReference type="Proteomes" id="UP000235371">
    <property type="component" value="Unassembled WGS sequence"/>
</dbReference>
<accession>A0A2J6TU69</accession>
<feature type="region of interest" description="Disordered" evidence="1">
    <location>
        <begin position="14"/>
        <end position="71"/>
    </location>
</feature>
<dbReference type="InParanoid" id="A0A2J6TU69"/>
<dbReference type="GeneID" id="36578468"/>
<keyword evidence="4" id="KW-1185">Reference proteome</keyword>
<organism evidence="3 4">
    <name type="scientific">Hyaloscypha bicolor E</name>
    <dbReference type="NCBI Taxonomy" id="1095630"/>
    <lineage>
        <taxon>Eukaryota</taxon>
        <taxon>Fungi</taxon>
        <taxon>Dikarya</taxon>
        <taxon>Ascomycota</taxon>
        <taxon>Pezizomycotina</taxon>
        <taxon>Leotiomycetes</taxon>
        <taxon>Helotiales</taxon>
        <taxon>Hyaloscyphaceae</taxon>
        <taxon>Hyaloscypha</taxon>
        <taxon>Hyaloscypha bicolor</taxon>
    </lineage>
</organism>
<dbReference type="AlphaFoldDB" id="A0A2J6TU69"/>
<feature type="transmembrane region" description="Helical" evidence="2">
    <location>
        <begin position="78"/>
        <end position="99"/>
    </location>
</feature>
<name>A0A2J6TU69_9HELO</name>
<feature type="compositionally biased region" description="Polar residues" evidence="1">
    <location>
        <begin position="14"/>
        <end position="31"/>
    </location>
</feature>
<feature type="compositionally biased region" description="Low complexity" evidence="1">
    <location>
        <begin position="60"/>
        <end position="71"/>
    </location>
</feature>
<keyword evidence="2" id="KW-0472">Membrane</keyword>
<evidence type="ECO:0000256" key="1">
    <source>
        <dbReference type="SAM" id="MobiDB-lite"/>
    </source>
</evidence>
<protein>
    <submittedName>
        <fullName evidence="3">Uncharacterized protein</fullName>
    </submittedName>
</protein>
<evidence type="ECO:0000313" key="4">
    <source>
        <dbReference type="Proteomes" id="UP000235371"/>
    </source>
</evidence>
<proteinExistence type="predicted"/>
<keyword evidence="2" id="KW-1133">Transmembrane helix</keyword>
<sequence>MDIYHLSRFSSATNVTMPSNCHSSPYSPSQGESRRYPSATSYSEKDNYSSSPPSSPPPSNSNNDSSSGSNDLSSRTGLASLIIAGFATVIATTGLCVAIKQLVISKAQLRQATIGTATNMPVLRVRGTGGSVGSGSRATPGGVQRAGGAISARGIEAASALGAAASSLINGAQVQLSSASTWAASVNSLAFPMPTLDFDNRSLVSLFGNPWSSPPDEGPSF</sequence>
<keyword evidence="2" id="KW-0812">Transmembrane</keyword>
<dbReference type="RefSeq" id="XP_024743464.1">
    <property type="nucleotide sequence ID" value="XM_024870386.1"/>
</dbReference>
<dbReference type="EMBL" id="KZ613743">
    <property type="protein sequence ID" value="PMD66560.1"/>
    <property type="molecule type" value="Genomic_DNA"/>
</dbReference>